<dbReference type="Proteomes" id="UP000185427">
    <property type="component" value="Chromosome"/>
</dbReference>
<feature type="transmembrane region" description="Helical" evidence="2">
    <location>
        <begin position="14"/>
        <end position="32"/>
    </location>
</feature>
<sequence>MDIHHPFGFDWGDLVAIFTLIGVVATYANFAISHAAKDTNRSDFEQLTASIAKLNETMIKVNMVLDSLKADRESTNRRLDKIETTVDRHDIQLARIEEHVITKEDKQ</sequence>
<keyword evidence="2" id="KW-0812">Transmembrane</keyword>
<accession>A0A1L7GTD4</accession>
<feature type="coiled-coil region" evidence="1">
    <location>
        <begin position="65"/>
        <end position="99"/>
    </location>
</feature>
<protein>
    <submittedName>
        <fullName evidence="3">Uncharacterized protein</fullName>
    </submittedName>
</protein>
<keyword evidence="1" id="KW-0175">Coiled coil</keyword>
<evidence type="ECO:0000313" key="3">
    <source>
        <dbReference type="EMBL" id="APU45271.1"/>
    </source>
</evidence>
<dbReference type="RefSeq" id="WP_075667111.1">
    <property type="nucleotide sequence ID" value="NZ_CP019030.1"/>
</dbReference>
<gene>
    <name evidence="3" type="ORF">BUW47_01910</name>
</gene>
<evidence type="ECO:0000256" key="2">
    <source>
        <dbReference type="SAM" id="Phobius"/>
    </source>
</evidence>
<keyword evidence="2" id="KW-0472">Membrane</keyword>
<dbReference type="EMBL" id="CP019030">
    <property type="protein sequence ID" value="APU45271.1"/>
    <property type="molecule type" value="Genomic_DNA"/>
</dbReference>
<organism evidence="3 4">
    <name type="scientific">Limosilactobacillus fermentum</name>
    <name type="common">Lactobacillus fermentum</name>
    <dbReference type="NCBI Taxonomy" id="1613"/>
    <lineage>
        <taxon>Bacteria</taxon>
        <taxon>Bacillati</taxon>
        <taxon>Bacillota</taxon>
        <taxon>Bacilli</taxon>
        <taxon>Lactobacillales</taxon>
        <taxon>Lactobacillaceae</taxon>
        <taxon>Limosilactobacillus</taxon>
    </lineage>
</organism>
<evidence type="ECO:0000256" key="1">
    <source>
        <dbReference type="SAM" id="Coils"/>
    </source>
</evidence>
<dbReference type="OrthoDB" id="2333354at2"/>
<reference evidence="3 4" key="1">
    <citation type="submission" date="2016-12" db="EMBL/GenBank/DDBJ databases">
        <title>Complete Genome Sequence of Lactobacillus fermentum Strain SNUV175, a Probiotic for Treatment of Bacterial Vaginosis.</title>
        <authorList>
            <person name="Lee S."/>
            <person name="You H.J."/>
            <person name="Kwon B."/>
            <person name="Ko G."/>
        </authorList>
    </citation>
    <scope>NUCLEOTIDE SEQUENCE [LARGE SCALE GENOMIC DNA]</scope>
    <source>
        <strain evidence="3 4">SNUV175</strain>
    </source>
</reference>
<dbReference type="AlphaFoldDB" id="A0A1L7GTD4"/>
<evidence type="ECO:0000313" key="4">
    <source>
        <dbReference type="Proteomes" id="UP000185427"/>
    </source>
</evidence>
<keyword evidence="2" id="KW-1133">Transmembrane helix</keyword>
<name>A0A1L7GTD4_LIMFE</name>
<proteinExistence type="predicted"/>